<comment type="similarity">
    <text evidence="1">Belongs to the CbrA family.</text>
</comment>
<proteinExistence type="inferred from homology"/>
<evidence type="ECO:0000256" key="2">
    <source>
        <dbReference type="ARBA" id="ARBA00040363"/>
    </source>
</evidence>
<feature type="domain" description="FAD-binding" evidence="3">
    <location>
        <begin position="3"/>
        <end position="124"/>
    </location>
</feature>
<name>A0ABS1CHS9_9GAMM</name>
<dbReference type="InterPro" id="IPR036188">
    <property type="entry name" value="FAD/NAD-bd_sf"/>
</dbReference>
<dbReference type="Pfam" id="PF01494">
    <property type="entry name" value="FAD_binding_3"/>
    <property type="match status" value="1"/>
</dbReference>
<dbReference type="InterPro" id="IPR050407">
    <property type="entry name" value="Geranylgeranyl_reductase"/>
</dbReference>
<dbReference type="PRINTS" id="PR00420">
    <property type="entry name" value="RNGMNOXGNASE"/>
</dbReference>
<evidence type="ECO:0000256" key="1">
    <source>
        <dbReference type="ARBA" id="ARBA00038079"/>
    </source>
</evidence>
<dbReference type="RefSeq" id="WP_200236610.1">
    <property type="nucleotide sequence ID" value="NZ_NRRV01000020.1"/>
</dbReference>
<gene>
    <name evidence="4" type="ORF">CKO31_09890</name>
</gene>
<reference evidence="4 5" key="1">
    <citation type="journal article" date="2020" name="Microorganisms">
        <title>Osmotic Adaptation and Compatible Solute Biosynthesis of Phototrophic Bacteria as Revealed from Genome Analyses.</title>
        <authorList>
            <person name="Imhoff J.F."/>
            <person name="Rahn T."/>
            <person name="Kunzel S."/>
            <person name="Keller A."/>
            <person name="Neulinger S.C."/>
        </authorList>
    </citation>
    <scope>NUCLEOTIDE SEQUENCE [LARGE SCALE GENOMIC DNA]</scope>
    <source>
        <strain evidence="4 5">DSM 6210</strain>
    </source>
</reference>
<dbReference type="Gene3D" id="3.50.50.60">
    <property type="entry name" value="FAD/NAD(P)-binding domain"/>
    <property type="match status" value="1"/>
</dbReference>
<organism evidence="4 5">
    <name type="scientific">Thiohalocapsa halophila</name>
    <dbReference type="NCBI Taxonomy" id="69359"/>
    <lineage>
        <taxon>Bacteria</taxon>
        <taxon>Pseudomonadati</taxon>
        <taxon>Pseudomonadota</taxon>
        <taxon>Gammaproteobacteria</taxon>
        <taxon>Chromatiales</taxon>
        <taxon>Chromatiaceae</taxon>
        <taxon>Thiohalocapsa</taxon>
    </lineage>
</organism>
<evidence type="ECO:0000259" key="3">
    <source>
        <dbReference type="Pfam" id="PF01494"/>
    </source>
</evidence>
<dbReference type="PANTHER" id="PTHR42685">
    <property type="entry name" value="GERANYLGERANYL DIPHOSPHATE REDUCTASE"/>
    <property type="match status" value="1"/>
</dbReference>
<evidence type="ECO:0000313" key="5">
    <source>
        <dbReference type="Proteomes" id="UP000748752"/>
    </source>
</evidence>
<dbReference type="NCBIfam" id="TIGR02032">
    <property type="entry name" value="GG-red-SF"/>
    <property type="match status" value="1"/>
</dbReference>
<dbReference type="SUPFAM" id="SSF51905">
    <property type="entry name" value="FAD/NAD(P)-binding domain"/>
    <property type="match status" value="1"/>
</dbReference>
<sequence length="401" mass="42118">MHYDVIIVGAGPAGSATARHLADAGMSTLLLDKSDFPRDKVCGDCLSPRAQHYLARLGVLEPVAAEAHAATRIRFRAPGGAEASATITADGRLPARTLVLPRRRFDHLLQRHALAAGADFRVGHVRALLPTGGVLLGDTALPARLVIIATGAALSLIKHTSLAPRSTVHTVAARAYLGGMQPHGPDLRILLDRLPLPGYAWLFPTGAHSANVGCWYAGPEPISAPALLRELLTEHPTLAALTAAARGSNRIAGYPIRCDFLTAPKVASGVLAVGEAAGLVNPFTGEGIDYALESAELAAAAASAALSQTAAGETVPVAALADYPKALNRRFRKLFRVMTLVQRYGSSPWVLDRLFGRGRQGQPLLDRLVQVCFGAAPPTRLLAPAALVGLLLSRPRRPGAD</sequence>
<dbReference type="InterPro" id="IPR002938">
    <property type="entry name" value="FAD-bd"/>
</dbReference>
<comment type="caution">
    <text evidence="4">The sequence shown here is derived from an EMBL/GenBank/DDBJ whole genome shotgun (WGS) entry which is preliminary data.</text>
</comment>
<dbReference type="Proteomes" id="UP000748752">
    <property type="component" value="Unassembled WGS sequence"/>
</dbReference>
<accession>A0ABS1CHS9</accession>
<keyword evidence="5" id="KW-1185">Reference proteome</keyword>
<dbReference type="EMBL" id="NRRV01000020">
    <property type="protein sequence ID" value="MBK1631044.1"/>
    <property type="molecule type" value="Genomic_DNA"/>
</dbReference>
<protein>
    <recommendedName>
        <fullName evidence="2">Protein CbrA</fullName>
    </recommendedName>
</protein>
<dbReference type="PANTHER" id="PTHR42685:SF22">
    <property type="entry name" value="CONDITIONED MEDIUM FACTOR RECEPTOR 1"/>
    <property type="match status" value="1"/>
</dbReference>
<evidence type="ECO:0000313" key="4">
    <source>
        <dbReference type="EMBL" id="MBK1631044.1"/>
    </source>
</evidence>
<dbReference type="InterPro" id="IPR011777">
    <property type="entry name" value="Geranylgeranyl_Rdtase_fam"/>
</dbReference>